<protein>
    <recommendedName>
        <fullName evidence="6">FAD-binding domain-containing protein</fullName>
    </recommendedName>
</protein>
<keyword evidence="3" id="KW-0274">FAD</keyword>
<evidence type="ECO:0000256" key="2">
    <source>
        <dbReference type="ARBA" id="ARBA00022630"/>
    </source>
</evidence>
<comment type="similarity">
    <text evidence="1">Belongs to the paxM FAD-dependent monooxygenase family.</text>
</comment>
<dbReference type="EMBL" id="BQFW01000002">
    <property type="protein sequence ID" value="GJJ68677.1"/>
    <property type="molecule type" value="Genomic_DNA"/>
</dbReference>
<name>A0A9P3LSE3_9FUNG</name>
<comment type="caution">
    <text evidence="7">The sequence shown here is derived from an EMBL/GenBank/DDBJ whole genome shotgun (WGS) entry which is preliminary data.</text>
</comment>
<keyword evidence="2" id="KW-0285">Flavoprotein</keyword>
<dbReference type="Pfam" id="PF13450">
    <property type="entry name" value="NAD_binding_8"/>
    <property type="match status" value="1"/>
</dbReference>
<proteinExistence type="inferred from homology"/>
<keyword evidence="4" id="KW-0560">Oxidoreductase</keyword>
<dbReference type="SUPFAM" id="SSF51905">
    <property type="entry name" value="FAD/NAD(P)-binding domain"/>
    <property type="match status" value="1"/>
</dbReference>
<dbReference type="InterPro" id="IPR036188">
    <property type="entry name" value="FAD/NAD-bd_sf"/>
</dbReference>
<sequence>MNPHRPSKPVDEFDDTPFKYPSQLPPTSDGKNPNVIIVGAGISGLYLAILLDKAGIPYEIYERAKEVKPLGSVMSLNGSILASMEQVPKERIHFSKKVLSMEQNKDGVMIRCADNTTYHGDVLVGADGAYSGVRQSLYKMLERKKVLPPSDAEDMNKGFNCLVGTTDPMDPVKYPVVAREDSIFSQVIGKGTHYTWAEFNVPENRICWVVVSQLATLGEAEKTRFRNSTWGSESHADMINDVKDFRVPGGGTLGNLIDHTPKENISRVFWEEKLFETWTHGRTVLIGDAAHKLLPSAGQGAVCAMQDSVILANCLYDLKSLKYESIVEALEDFKEQRFENVKKQFKTSKANAIFLHGQVRE</sequence>
<dbReference type="GO" id="GO:0071949">
    <property type="term" value="F:FAD binding"/>
    <property type="evidence" value="ECO:0007669"/>
    <property type="project" value="InterPro"/>
</dbReference>
<dbReference type="AlphaFoldDB" id="A0A9P3LSE3"/>
<evidence type="ECO:0000259" key="6">
    <source>
        <dbReference type="Pfam" id="PF01494"/>
    </source>
</evidence>
<reference evidence="7" key="1">
    <citation type="submission" date="2021-11" db="EMBL/GenBank/DDBJ databases">
        <authorList>
            <person name="Herlambang A."/>
            <person name="Guo Y."/>
            <person name="Takashima Y."/>
            <person name="Nishizawa T."/>
        </authorList>
    </citation>
    <scope>NUCLEOTIDE SEQUENCE</scope>
    <source>
        <strain evidence="7">E1425</strain>
    </source>
</reference>
<evidence type="ECO:0000256" key="1">
    <source>
        <dbReference type="ARBA" id="ARBA00007992"/>
    </source>
</evidence>
<dbReference type="GO" id="GO:0004497">
    <property type="term" value="F:monooxygenase activity"/>
    <property type="evidence" value="ECO:0007669"/>
    <property type="project" value="InterPro"/>
</dbReference>
<evidence type="ECO:0000256" key="5">
    <source>
        <dbReference type="SAM" id="MobiDB-lite"/>
    </source>
</evidence>
<feature type="domain" description="FAD-binding" evidence="6">
    <location>
        <begin position="263"/>
        <end position="315"/>
    </location>
</feature>
<dbReference type="OrthoDB" id="655030at2759"/>
<dbReference type="PANTHER" id="PTHR47356:SF2">
    <property type="entry name" value="FAD-BINDING DOMAIN-CONTAINING PROTEIN-RELATED"/>
    <property type="match status" value="1"/>
</dbReference>
<dbReference type="InterPro" id="IPR050562">
    <property type="entry name" value="FAD_mOase_fung"/>
</dbReference>
<evidence type="ECO:0000313" key="8">
    <source>
        <dbReference type="Proteomes" id="UP000827284"/>
    </source>
</evidence>
<evidence type="ECO:0000313" key="7">
    <source>
        <dbReference type="EMBL" id="GJJ68677.1"/>
    </source>
</evidence>
<evidence type="ECO:0000256" key="4">
    <source>
        <dbReference type="ARBA" id="ARBA00023002"/>
    </source>
</evidence>
<organism evidence="7 8">
    <name type="scientific">Entomortierella parvispora</name>
    <dbReference type="NCBI Taxonomy" id="205924"/>
    <lineage>
        <taxon>Eukaryota</taxon>
        <taxon>Fungi</taxon>
        <taxon>Fungi incertae sedis</taxon>
        <taxon>Mucoromycota</taxon>
        <taxon>Mortierellomycotina</taxon>
        <taxon>Mortierellomycetes</taxon>
        <taxon>Mortierellales</taxon>
        <taxon>Mortierellaceae</taxon>
        <taxon>Entomortierella</taxon>
    </lineage>
</organism>
<gene>
    <name evidence="7" type="ORF">EMPS_01023</name>
</gene>
<reference evidence="7" key="2">
    <citation type="journal article" date="2022" name="Microbiol. Resour. Announc.">
        <title>Whole-Genome Sequence of Entomortierella parvispora E1425, a Mucoromycotan Fungus Associated with Burkholderiaceae-Related Endosymbiotic Bacteria.</title>
        <authorList>
            <person name="Herlambang A."/>
            <person name="Guo Y."/>
            <person name="Takashima Y."/>
            <person name="Narisawa K."/>
            <person name="Ohta H."/>
            <person name="Nishizawa T."/>
        </authorList>
    </citation>
    <scope>NUCLEOTIDE SEQUENCE</scope>
    <source>
        <strain evidence="7">E1425</strain>
    </source>
</reference>
<dbReference type="Pfam" id="PF01494">
    <property type="entry name" value="FAD_binding_3"/>
    <property type="match status" value="1"/>
</dbReference>
<keyword evidence="8" id="KW-1185">Reference proteome</keyword>
<dbReference type="Gene3D" id="3.50.50.60">
    <property type="entry name" value="FAD/NAD(P)-binding domain"/>
    <property type="match status" value="2"/>
</dbReference>
<dbReference type="PRINTS" id="PR00420">
    <property type="entry name" value="RNGMNOXGNASE"/>
</dbReference>
<dbReference type="Proteomes" id="UP000827284">
    <property type="component" value="Unassembled WGS sequence"/>
</dbReference>
<dbReference type="PANTHER" id="PTHR47356">
    <property type="entry name" value="FAD-DEPENDENT MONOOXYGENASE ASQG-RELATED"/>
    <property type="match status" value="1"/>
</dbReference>
<evidence type="ECO:0000256" key="3">
    <source>
        <dbReference type="ARBA" id="ARBA00022827"/>
    </source>
</evidence>
<dbReference type="InterPro" id="IPR002938">
    <property type="entry name" value="FAD-bd"/>
</dbReference>
<accession>A0A9P3LSE3</accession>
<feature type="region of interest" description="Disordered" evidence="5">
    <location>
        <begin position="1"/>
        <end position="27"/>
    </location>
</feature>